<organism evidence="9 10">
    <name type="scientific">Pseudolactococcus insecticola</name>
    <dbReference type="NCBI Taxonomy" id="2709158"/>
    <lineage>
        <taxon>Bacteria</taxon>
        <taxon>Bacillati</taxon>
        <taxon>Bacillota</taxon>
        <taxon>Bacilli</taxon>
        <taxon>Lactobacillales</taxon>
        <taxon>Streptococcaceae</taxon>
        <taxon>Pseudolactococcus</taxon>
    </lineage>
</organism>
<feature type="domain" description="EamA" evidence="8">
    <location>
        <begin position="10"/>
        <end position="149"/>
    </location>
</feature>
<gene>
    <name evidence="9" type="primary">yjcD</name>
    <name evidence="9" type="ORF">Hs20B_07130</name>
</gene>
<keyword evidence="4 7" id="KW-0812">Transmembrane</keyword>
<feature type="transmembrane region" description="Helical" evidence="7">
    <location>
        <begin position="12"/>
        <end position="33"/>
    </location>
</feature>
<feature type="transmembrane region" description="Helical" evidence="7">
    <location>
        <begin position="278"/>
        <end position="296"/>
    </location>
</feature>
<dbReference type="InterPro" id="IPR000620">
    <property type="entry name" value="EamA_dom"/>
</dbReference>
<feature type="transmembrane region" description="Helical" evidence="7">
    <location>
        <begin position="251"/>
        <end position="272"/>
    </location>
</feature>
<dbReference type="PANTHER" id="PTHR32322:SF18">
    <property type="entry name" value="S-ADENOSYLMETHIONINE_S-ADENOSYLHOMOCYSTEINE TRANSPORTER"/>
    <property type="match status" value="1"/>
</dbReference>
<evidence type="ECO:0000256" key="3">
    <source>
        <dbReference type="ARBA" id="ARBA00022475"/>
    </source>
</evidence>
<dbReference type="AlphaFoldDB" id="A0A6A0B6F1"/>
<proteinExistence type="inferred from homology"/>
<evidence type="ECO:0000313" key="10">
    <source>
        <dbReference type="Proteomes" id="UP000475928"/>
    </source>
</evidence>
<keyword evidence="5 7" id="KW-1133">Transmembrane helix</keyword>
<name>A0A6A0B6F1_9LACT</name>
<dbReference type="InterPro" id="IPR050638">
    <property type="entry name" value="AA-Vitamin_Transporters"/>
</dbReference>
<evidence type="ECO:0000256" key="4">
    <source>
        <dbReference type="ARBA" id="ARBA00022692"/>
    </source>
</evidence>
<feature type="transmembrane region" description="Helical" evidence="7">
    <location>
        <begin position="39"/>
        <end position="61"/>
    </location>
</feature>
<dbReference type="EMBL" id="BLLH01000002">
    <property type="protein sequence ID" value="GFH40315.1"/>
    <property type="molecule type" value="Genomic_DNA"/>
</dbReference>
<dbReference type="PANTHER" id="PTHR32322">
    <property type="entry name" value="INNER MEMBRANE TRANSPORTER"/>
    <property type="match status" value="1"/>
</dbReference>
<keyword evidence="6 7" id="KW-0472">Membrane</keyword>
<evidence type="ECO:0000256" key="7">
    <source>
        <dbReference type="SAM" id="Phobius"/>
    </source>
</evidence>
<keyword evidence="10" id="KW-1185">Reference proteome</keyword>
<accession>A0A6A0B6F1</accession>
<feature type="transmembrane region" description="Helical" evidence="7">
    <location>
        <begin position="77"/>
        <end position="97"/>
    </location>
</feature>
<dbReference type="SUPFAM" id="SSF103481">
    <property type="entry name" value="Multidrug resistance efflux transporter EmrE"/>
    <property type="match status" value="2"/>
</dbReference>
<feature type="transmembrane region" description="Helical" evidence="7">
    <location>
        <begin position="136"/>
        <end position="156"/>
    </location>
</feature>
<reference evidence="9 10" key="1">
    <citation type="submission" date="2020-02" db="EMBL/GenBank/DDBJ databases">
        <title>Draft genome sequence of Lactococcus sp. Hs20B0-1.</title>
        <authorList>
            <person name="Noda S."/>
            <person name="Yuki M."/>
            <person name="Ohkuma M."/>
        </authorList>
    </citation>
    <scope>NUCLEOTIDE SEQUENCE [LARGE SCALE GENOMIC DNA]</scope>
    <source>
        <strain evidence="9 10">Hs20B0-1</strain>
    </source>
</reference>
<evidence type="ECO:0000256" key="6">
    <source>
        <dbReference type="ARBA" id="ARBA00023136"/>
    </source>
</evidence>
<dbReference type="Pfam" id="PF00892">
    <property type="entry name" value="EamA"/>
    <property type="match status" value="2"/>
</dbReference>
<feature type="transmembrane region" description="Helical" evidence="7">
    <location>
        <begin position="192"/>
        <end position="212"/>
    </location>
</feature>
<sequence>MKSIKTSVLKGTIYAIMAGFFWAFSGIFGQIFFENFGGNAMWITSFRLLVAGVILLVISFIQSPSDFFAIWREKRNILPLISFAIFGVLMVQLTFYACIQAANAATATVLQFTAPVFLLTYLAIFRHQKPSVKSVMLVLVALVGIFFLTTHGNIATMTLSPLALILGLLSAVAVVSYSLLPKRLLQTYEVINVTGWGMLIAGVVMNIVYPVWRLDFTLNVKSLSLALGVAVVGTAIAFMFNMSAIKHISPVVAEVCAAMEPILAAVFSVILFGMRFDAVTGIAMAVTLVSVIWLSLEEGKS</sequence>
<feature type="transmembrane region" description="Helical" evidence="7">
    <location>
        <begin position="224"/>
        <end position="244"/>
    </location>
</feature>
<evidence type="ECO:0000256" key="5">
    <source>
        <dbReference type="ARBA" id="ARBA00022989"/>
    </source>
</evidence>
<protein>
    <submittedName>
        <fullName evidence="9">Transporter</fullName>
    </submittedName>
</protein>
<keyword evidence="3" id="KW-1003">Cell membrane</keyword>
<feature type="transmembrane region" description="Helical" evidence="7">
    <location>
        <begin position="162"/>
        <end position="180"/>
    </location>
</feature>
<evidence type="ECO:0000259" key="8">
    <source>
        <dbReference type="Pfam" id="PF00892"/>
    </source>
</evidence>
<comment type="subcellular location">
    <subcellularLocation>
        <location evidence="1">Cell membrane</location>
        <topology evidence="1">Multi-pass membrane protein</topology>
    </subcellularLocation>
</comment>
<feature type="domain" description="EamA" evidence="8">
    <location>
        <begin position="163"/>
        <end position="295"/>
    </location>
</feature>
<evidence type="ECO:0000256" key="2">
    <source>
        <dbReference type="ARBA" id="ARBA00007362"/>
    </source>
</evidence>
<comment type="similarity">
    <text evidence="2">Belongs to the EamA transporter family.</text>
</comment>
<comment type="caution">
    <text evidence="9">The sequence shown here is derived from an EMBL/GenBank/DDBJ whole genome shotgun (WGS) entry which is preliminary data.</text>
</comment>
<evidence type="ECO:0000313" key="9">
    <source>
        <dbReference type="EMBL" id="GFH40315.1"/>
    </source>
</evidence>
<dbReference type="InterPro" id="IPR037185">
    <property type="entry name" value="EmrE-like"/>
</dbReference>
<dbReference type="Proteomes" id="UP000475928">
    <property type="component" value="Unassembled WGS sequence"/>
</dbReference>
<evidence type="ECO:0000256" key="1">
    <source>
        <dbReference type="ARBA" id="ARBA00004651"/>
    </source>
</evidence>
<dbReference type="GO" id="GO:0005886">
    <property type="term" value="C:plasma membrane"/>
    <property type="evidence" value="ECO:0007669"/>
    <property type="project" value="UniProtKB-SubCell"/>
</dbReference>
<dbReference type="RefSeq" id="WP_172355710.1">
    <property type="nucleotide sequence ID" value="NZ_BLLH01000002.1"/>
</dbReference>
<feature type="transmembrane region" description="Helical" evidence="7">
    <location>
        <begin position="103"/>
        <end position="124"/>
    </location>
</feature>